<keyword evidence="4" id="KW-1185">Reference proteome</keyword>
<feature type="region of interest" description="Disordered" evidence="1">
    <location>
        <begin position="288"/>
        <end position="321"/>
    </location>
</feature>
<evidence type="ECO:0000313" key="3">
    <source>
        <dbReference type="EMBL" id="GLB34419.1"/>
    </source>
</evidence>
<evidence type="ECO:0000313" key="4">
    <source>
        <dbReference type="Proteomes" id="UP001063166"/>
    </source>
</evidence>
<dbReference type="PROSITE" id="PS50048">
    <property type="entry name" value="ZN2_CY6_FUNGAL_2"/>
    <property type="match status" value="1"/>
</dbReference>
<evidence type="ECO:0000256" key="1">
    <source>
        <dbReference type="SAM" id="MobiDB-lite"/>
    </source>
</evidence>
<protein>
    <recommendedName>
        <fullName evidence="2">Zn(2)-C6 fungal-type domain-containing protein</fullName>
    </recommendedName>
</protein>
<dbReference type="InterPro" id="IPR036864">
    <property type="entry name" value="Zn2-C6_fun-type_DNA-bd_sf"/>
</dbReference>
<name>A0A9P3UHR9_LYOSH</name>
<dbReference type="EMBL" id="BRPK01000001">
    <property type="protein sequence ID" value="GLB34419.1"/>
    <property type="molecule type" value="Genomic_DNA"/>
</dbReference>
<evidence type="ECO:0000259" key="2">
    <source>
        <dbReference type="PROSITE" id="PS50048"/>
    </source>
</evidence>
<dbReference type="GO" id="GO:0000981">
    <property type="term" value="F:DNA-binding transcription factor activity, RNA polymerase II-specific"/>
    <property type="evidence" value="ECO:0007669"/>
    <property type="project" value="InterPro"/>
</dbReference>
<proteinExistence type="predicted"/>
<accession>A0A9P3UHR9</accession>
<dbReference type="CDD" id="cd00067">
    <property type="entry name" value="GAL4"/>
    <property type="match status" value="1"/>
</dbReference>
<comment type="caution">
    <text evidence="3">The sequence shown here is derived from an EMBL/GenBank/DDBJ whole genome shotgun (WGS) entry which is preliminary data.</text>
</comment>
<sequence>MNVFTAMEEERRTDHRYYLEADKTARKYLTGATRVYLIFVLRRGVYNPSASVSGFPSQHPSNFYSHEMAPVKLSGAGRKEKRTGTACCACRGQKIKCRPRGHPPVQCEACLKKGIACKYMSVEDQRRSQSQAPTEFYAGNTNVLLSDTATFQGAQEPAGNTEVAPLDWSYPHLAMHFQVPTMSLNADNPSFSPPGGAAFPEAQAHTGDTSFVQPHALLSSNVVHPLMPSMPFGASHASGPSPDGIPFQEAQGVTGDSSFIPSGPSFFGISVQLPSPAYHVEARHCQQIDSASESSYPRDLDLRHGQGPPFESPQYYQQPGLSSYPSSSNVWPCPQSEFLMFGEPSFSPPGPSAWGHGNAA</sequence>
<gene>
    <name evidence="3" type="ORF">LshimejAT787_0113030</name>
</gene>
<dbReference type="Proteomes" id="UP001063166">
    <property type="component" value="Unassembled WGS sequence"/>
</dbReference>
<reference evidence="3" key="1">
    <citation type="submission" date="2022-07" db="EMBL/GenBank/DDBJ databases">
        <title>The genome of Lyophyllum shimeji provides insight into the initial evolution of ectomycorrhizal fungal genome.</title>
        <authorList>
            <person name="Kobayashi Y."/>
            <person name="Shibata T."/>
            <person name="Hirakawa H."/>
            <person name="Shigenobu S."/>
            <person name="Nishiyama T."/>
            <person name="Yamada A."/>
            <person name="Hasebe M."/>
            <person name="Kawaguchi M."/>
        </authorList>
    </citation>
    <scope>NUCLEOTIDE SEQUENCE</scope>
    <source>
        <strain evidence="3">AT787</strain>
    </source>
</reference>
<dbReference type="Gene3D" id="4.10.240.10">
    <property type="entry name" value="Zn(2)-C6 fungal-type DNA-binding domain"/>
    <property type="match status" value="1"/>
</dbReference>
<feature type="domain" description="Zn(2)-C6 fungal-type" evidence="2">
    <location>
        <begin position="86"/>
        <end position="119"/>
    </location>
</feature>
<feature type="region of interest" description="Disordered" evidence="1">
    <location>
        <begin position="233"/>
        <end position="254"/>
    </location>
</feature>
<dbReference type="SUPFAM" id="SSF57701">
    <property type="entry name" value="Zn2/Cys6 DNA-binding domain"/>
    <property type="match status" value="1"/>
</dbReference>
<dbReference type="AlphaFoldDB" id="A0A9P3UHR9"/>
<organism evidence="3 4">
    <name type="scientific">Lyophyllum shimeji</name>
    <name type="common">Hon-shimeji</name>
    <name type="synonym">Tricholoma shimeji</name>
    <dbReference type="NCBI Taxonomy" id="47721"/>
    <lineage>
        <taxon>Eukaryota</taxon>
        <taxon>Fungi</taxon>
        <taxon>Dikarya</taxon>
        <taxon>Basidiomycota</taxon>
        <taxon>Agaricomycotina</taxon>
        <taxon>Agaricomycetes</taxon>
        <taxon>Agaricomycetidae</taxon>
        <taxon>Agaricales</taxon>
        <taxon>Tricholomatineae</taxon>
        <taxon>Lyophyllaceae</taxon>
        <taxon>Lyophyllum</taxon>
    </lineage>
</organism>
<dbReference type="GO" id="GO:0008270">
    <property type="term" value="F:zinc ion binding"/>
    <property type="evidence" value="ECO:0007669"/>
    <property type="project" value="InterPro"/>
</dbReference>
<dbReference type="InterPro" id="IPR001138">
    <property type="entry name" value="Zn2Cys6_DnaBD"/>
</dbReference>
<dbReference type="PROSITE" id="PS00463">
    <property type="entry name" value="ZN2_CY6_FUNGAL_1"/>
    <property type="match status" value="1"/>
</dbReference>